<geneLocation type="plasmid" evidence="3">
    <name>unnamed2</name>
</geneLocation>
<evidence type="ECO:0000313" key="6">
    <source>
        <dbReference type="Proteomes" id="UP000296733"/>
    </source>
</evidence>
<dbReference type="PROSITE" id="PS51819">
    <property type="entry name" value="VOC"/>
    <property type="match status" value="1"/>
</dbReference>
<dbReference type="SUPFAM" id="SSF54593">
    <property type="entry name" value="Glyoxalase/Bleomycin resistance protein/Dihydroxybiphenyl dioxygenase"/>
    <property type="match status" value="1"/>
</dbReference>
<accession>A0A1H6BW31</accession>
<evidence type="ECO:0000313" key="3">
    <source>
        <dbReference type="EMBL" id="QCC49432.1"/>
    </source>
</evidence>
<dbReference type="RefSeq" id="WP_103992716.1">
    <property type="nucleotide sequence ID" value="NZ_CP031313.1"/>
</dbReference>
<organism evidence="4 5">
    <name type="scientific">Halobellus limi</name>
    <dbReference type="NCBI Taxonomy" id="699433"/>
    <lineage>
        <taxon>Archaea</taxon>
        <taxon>Methanobacteriati</taxon>
        <taxon>Methanobacteriota</taxon>
        <taxon>Stenosarchaea group</taxon>
        <taxon>Halobacteria</taxon>
        <taxon>Halobacteriales</taxon>
        <taxon>Haloferacaceae</taxon>
        <taxon>Halobellus</taxon>
    </lineage>
</organism>
<evidence type="ECO:0000313" key="5">
    <source>
        <dbReference type="Proteomes" id="UP000236740"/>
    </source>
</evidence>
<evidence type="ECO:0000259" key="2">
    <source>
        <dbReference type="PROSITE" id="PS51819"/>
    </source>
</evidence>
<gene>
    <name evidence="3" type="ORF">DV707_17010</name>
    <name evidence="4" type="ORF">SAMN04488133_3081</name>
</gene>
<feature type="region of interest" description="Disordered" evidence="1">
    <location>
        <begin position="102"/>
        <end position="121"/>
    </location>
</feature>
<dbReference type="InterPro" id="IPR037523">
    <property type="entry name" value="VOC_core"/>
</dbReference>
<dbReference type="InterPro" id="IPR004360">
    <property type="entry name" value="Glyas_Fos-R_dOase_dom"/>
</dbReference>
<dbReference type="Proteomes" id="UP000236740">
    <property type="component" value="Unassembled WGS sequence"/>
</dbReference>
<dbReference type="Pfam" id="PF00903">
    <property type="entry name" value="Glyoxalase"/>
    <property type="match status" value="1"/>
</dbReference>
<dbReference type="AlphaFoldDB" id="A0A1H6BW31"/>
<protein>
    <submittedName>
        <fullName evidence="4">Glyoxylase I family protein</fullName>
    </submittedName>
    <submittedName>
        <fullName evidence="3">VOC family protein</fullName>
    </submittedName>
</protein>
<feature type="domain" description="VOC" evidence="2">
    <location>
        <begin position="4"/>
        <end position="119"/>
    </location>
</feature>
<dbReference type="EMBL" id="CP031313">
    <property type="protein sequence ID" value="QCC49432.1"/>
    <property type="molecule type" value="Genomic_DNA"/>
</dbReference>
<proteinExistence type="predicted"/>
<dbReference type="EMBL" id="FNVN01000005">
    <property type="protein sequence ID" value="SEG64890.1"/>
    <property type="molecule type" value="Genomic_DNA"/>
</dbReference>
<reference evidence="3 6" key="2">
    <citation type="journal article" date="2019" name="Nat. Commun.">
        <title>A new type of DNA phosphorothioation-based antiviral system in archaea.</title>
        <authorList>
            <person name="Xiong L."/>
            <person name="Liu S."/>
            <person name="Chen S."/>
            <person name="Xiao Y."/>
            <person name="Zhu B."/>
            <person name="Gao Y."/>
            <person name="Zhang Y."/>
            <person name="Chen B."/>
            <person name="Luo J."/>
            <person name="Deng Z."/>
            <person name="Chen X."/>
            <person name="Wang L."/>
            <person name="Chen S."/>
        </authorList>
    </citation>
    <scope>NUCLEOTIDE SEQUENCE [LARGE SCALE GENOMIC DNA]</scope>
    <source>
        <strain evidence="3 6">CGMCC 1.10331</strain>
        <plasmid evidence="3 6">unnamed2</plasmid>
    </source>
</reference>
<dbReference type="KEGG" id="hlm:DV707_17010"/>
<dbReference type="Proteomes" id="UP000296733">
    <property type="component" value="Plasmid unnamed2"/>
</dbReference>
<evidence type="ECO:0000313" key="4">
    <source>
        <dbReference type="EMBL" id="SEG64890.1"/>
    </source>
</evidence>
<dbReference type="GeneID" id="39859822"/>
<dbReference type="OrthoDB" id="6111at2157"/>
<evidence type="ECO:0000256" key="1">
    <source>
        <dbReference type="SAM" id="MobiDB-lite"/>
    </source>
</evidence>
<keyword evidence="5" id="KW-1185">Reference proteome</keyword>
<dbReference type="InterPro" id="IPR029068">
    <property type="entry name" value="Glyas_Bleomycin-R_OHBP_Dase"/>
</dbReference>
<dbReference type="Gene3D" id="3.10.180.10">
    <property type="entry name" value="2,3-Dihydroxybiphenyl 1,2-Dioxygenase, domain 1"/>
    <property type="match status" value="1"/>
</dbReference>
<keyword evidence="3" id="KW-0614">Plasmid</keyword>
<dbReference type="CDD" id="cd06587">
    <property type="entry name" value="VOC"/>
    <property type="match status" value="1"/>
</dbReference>
<name>A0A1H6BW31_9EURY</name>
<reference evidence="4 5" key="1">
    <citation type="submission" date="2016-10" db="EMBL/GenBank/DDBJ databases">
        <authorList>
            <person name="de Groot N.N."/>
        </authorList>
    </citation>
    <scope>NUCLEOTIDE SEQUENCE [LARGE SCALE GENOMIC DNA]</scope>
    <source>
        <strain evidence="4 5">CGMCC 1.10331</strain>
    </source>
</reference>
<sequence length="121" mass="13535">MIGEIDHIEIEVSDASETAEFLEKIGYEQHRQTEHHGESYEYVPSEGDGPLFEIHTVSGEETPGINHIAFAVDDIEAVSQRLEEADVDSIVGPYDVDKTGRTITNFRDPDGNRFQVVSDED</sequence>